<proteinExistence type="predicted"/>
<feature type="compositionally biased region" description="Basic and acidic residues" evidence="1">
    <location>
        <begin position="135"/>
        <end position="144"/>
    </location>
</feature>
<keyword evidence="3" id="KW-1185">Reference proteome</keyword>
<accession>A0AAE0WFC7</accession>
<comment type="caution">
    <text evidence="2">The sequence shown here is derived from an EMBL/GenBank/DDBJ whole genome shotgun (WGS) entry which is preliminary data.</text>
</comment>
<dbReference type="Proteomes" id="UP001274830">
    <property type="component" value="Unassembled WGS sequence"/>
</dbReference>
<evidence type="ECO:0008006" key="4">
    <source>
        <dbReference type="Google" id="ProtNLM"/>
    </source>
</evidence>
<dbReference type="EMBL" id="JAUTXT010000053">
    <property type="protein sequence ID" value="KAK3670611.1"/>
    <property type="molecule type" value="Genomic_DNA"/>
</dbReference>
<sequence>MHLLKTISKSDVVKGKAAVQHRTARDRSPMCSRLPERFTADKSSYRSKPAMAATTQFCATAELLELVLLDLDLDTRDILLSQRASKSFRNVITGSQALQRKMFMLADPTPPEEERYGTGPGQRDPNTNLRHKPKNRNECDQTGDEQARYHTREIDGKVFTLDRSPPCLRSVQPWKSYIVTKRGQWQQWQQCAQMDWNSEKDVSMLHKWRTMTLSRHGWPQLRAERGRRADPDPTINDMLDLLTENTMSAGIPRQFPLLRAEDSVLRTEASWRKMLTSRPPSTTVLYSSKYIVPEKDWEVRVRGKIMRDDGVRAGEVIDDVLEHAGTARPIQVQINWSESLLGADGRAKCR</sequence>
<feature type="region of interest" description="Disordered" evidence="1">
    <location>
        <begin position="108"/>
        <end position="144"/>
    </location>
</feature>
<gene>
    <name evidence="2" type="ORF">LTR78_009446</name>
</gene>
<reference evidence="2" key="1">
    <citation type="submission" date="2023-07" db="EMBL/GenBank/DDBJ databases">
        <title>Black Yeasts Isolated from many extreme environments.</title>
        <authorList>
            <person name="Coleine C."/>
            <person name="Stajich J.E."/>
            <person name="Selbmann L."/>
        </authorList>
    </citation>
    <scope>NUCLEOTIDE SEQUENCE</scope>
    <source>
        <strain evidence="2">CCFEE 5485</strain>
    </source>
</reference>
<evidence type="ECO:0000313" key="3">
    <source>
        <dbReference type="Proteomes" id="UP001274830"/>
    </source>
</evidence>
<protein>
    <recommendedName>
        <fullName evidence="4">F-box domain-containing protein</fullName>
    </recommendedName>
</protein>
<name>A0AAE0WFC7_9PEZI</name>
<organism evidence="2 3">
    <name type="scientific">Recurvomyces mirabilis</name>
    <dbReference type="NCBI Taxonomy" id="574656"/>
    <lineage>
        <taxon>Eukaryota</taxon>
        <taxon>Fungi</taxon>
        <taxon>Dikarya</taxon>
        <taxon>Ascomycota</taxon>
        <taxon>Pezizomycotina</taxon>
        <taxon>Dothideomycetes</taxon>
        <taxon>Dothideomycetidae</taxon>
        <taxon>Mycosphaerellales</taxon>
        <taxon>Teratosphaeriaceae</taxon>
        <taxon>Recurvomyces</taxon>
    </lineage>
</organism>
<evidence type="ECO:0000256" key="1">
    <source>
        <dbReference type="SAM" id="MobiDB-lite"/>
    </source>
</evidence>
<evidence type="ECO:0000313" key="2">
    <source>
        <dbReference type="EMBL" id="KAK3670611.1"/>
    </source>
</evidence>
<dbReference type="AlphaFoldDB" id="A0AAE0WFC7"/>